<comment type="caution">
    <text evidence="1">The sequence shown here is derived from an EMBL/GenBank/DDBJ whole genome shotgun (WGS) entry which is preliminary data.</text>
</comment>
<dbReference type="RefSeq" id="WP_184856480.1">
    <property type="nucleotide sequence ID" value="NZ_JACHLK010000002.1"/>
</dbReference>
<organism evidence="1 2">
    <name type="scientific">Acidovorax soli</name>
    <dbReference type="NCBI Taxonomy" id="592050"/>
    <lineage>
        <taxon>Bacteria</taxon>
        <taxon>Pseudomonadati</taxon>
        <taxon>Pseudomonadota</taxon>
        <taxon>Betaproteobacteria</taxon>
        <taxon>Burkholderiales</taxon>
        <taxon>Comamonadaceae</taxon>
        <taxon>Acidovorax</taxon>
    </lineage>
</organism>
<dbReference type="Proteomes" id="UP000575083">
    <property type="component" value="Unassembled WGS sequence"/>
</dbReference>
<gene>
    <name evidence="1" type="ORF">HNP48_001756</name>
</gene>
<protein>
    <recommendedName>
        <fullName evidence="3">Tetratricopeptide repeat-containing protein</fullName>
    </recommendedName>
</protein>
<reference evidence="1 2" key="1">
    <citation type="submission" date="2020-08" db="EMBL/GenBank/DDBJ databases">
        <title>Functional genomics of gut bacteria from endangered species of beetles.</title>
        <authorList>
            <person name="Carlos-Shanley C."/>
        </authorList>
    </citation>
    <scope>NUCLEOTIDE SEQUENCE [LARGE SCALE GENOMIC DNA]</scope>
    <source>
        <strain evidence="1 2">S00198</strain>
    </source>
</reference>
<keyword evidence="2" id="KW-1185">Reference proteome</keyword>
<accession>A0A7X0PBW9</accession>
<sequence length="189" mass="20992">MSADQLQALENRAYASWELGELLEAAELFIAAERLESELASTRGPFAKANRSILHRARGAYCLWDAGEFERARPILYAVALFDWKQGRLWGDRHDAEKAYSRLVLEAAASGNEDSFSALWVAASARGRELDYPFPTIVPVQKKLLAAALALRRKDVCQDILANLNAKLLAKHHDLQLLKAQAEALCSEA</sequence>
<name>A0A7X0PBW9_9BURK</name>
<dbReference type="AlphaFoldDB" id="A0A7X0PBW9"/>
<dbReference type="EMBL" id="JACHLK010000002">
    <property type="protein sequence ID" value="MBB6559092.1"/>
    <property type="molecule type" value="Genomic_DNA"/>
</dbReference>
<evidence type="ECO:0000313" key="2">
    <source>
        <dbReference type="Proteomes" id="UP000575083"/>
    </source>
</evidence>
<evidence type="ECO:0000313" key="1">
    <source>
        <dbReference type="EMBL" id="MBB6559092.1"/>
    </source>
</evidence>
<evidence type="ECO:0008006" key="3">
    <source>
        <dbReference type="Google" id="ProtNLM"/>
    </source>
</evidence>
<proteinExistence type="predicted"/>